<dbReference type="EMBL" id="AP019697">
    <property type="protein sequence ID" value="BBK25580.1"/>
    <property type="molecule type" value="Genomic_DNA"/>
</dbReference>
<protein>
    <submittedName>
        <fullName evidence="2">Uncharacterized protein</fullName>
    </submittedName>
</protein>
<dbReference type="GeneID" id="92717388"/>
<feature type="region of interest" description="Disordered" evidence="1">
    <location>
        <begin position="1"/>
        <end position="48"/>
    </location>
</feature>
<organism evidence="2 3">
    <name type="scientific">Dialister hominis</name>
    <dbReference type="NCBI Taxonomy" id="2582419"/>
    <lineage>
        <taxon>Bacteria</taxon>
        <taxon>Bacillati</taxon>
        <taxon>Bacillota</taxon>
        <taxon>Negativicutes</taxon>
        <taxon>Veillonellales</taxon>
        <taxon>Veillonellaceae</taxon>
        <taxon>Dialister</taxon>
    </lineage>
</organism>
<gene>
    <name evidence="2" type="ORF">Dia5BBH33_15150</name>
</gene>
<evidence type="ECO:0000313" key="3">
    <source>
        <dbReference type="Proteomes" id="UP000320585"/>
    </source>
</evidence>
<accession>A0A8D4UV83</accession>
<proteinExistence type="predicted"/>
<dbReference type="AlphaFoldDB" id="A0A8D4UV83"/>
<name>A0A8D4UV83_9FIRM</name>
<sequence>MDEREKDRNGGIKTIQIGKGETIERLKPEDEGKEKRLKPYNQPDGCRK</sequence>
<evidence type="ECO:0000256" key="1">
    <source>
        <dbReference type="SAM" id="MobiDB-lite"/>
    </source>
</evidence>
<feature type="compositionally biased region" description="Basic and acidic residues" evidence="1">
    <location>
        <begin position="1"/>
        <end position="10"/>
    </location>
</feature>
<evidence type="ECO:0000313" key="2">
    <source>
        <dbReference type="EMBL" id="BBK25580.1"/>
    </source>
</evidence>
<dbReference type="RefSeq" id="WP_162501777.1">
    <property type="nucleotide sequence ID" value="NZ_AP019697.1"/>
</dbReference>
<dbReference type="KEGG" id="dho:Dia5BBH33_15150"/>
<dbReference type="Proteomes" id="UP000320585">
    <property type="component" value="Chromosome"/>
</dbReference>
<reference evidence="3" key="1">
    <citation type="submission" date="2019-05" db="EMBL/GenBank/DDBJ databases">
        <title>Complete genome sequencing of Dialister sp. strain 5BBH33.</title>
        <authorList>
            <person name="Sakamoto M."/>
            <person name="Murakami T."/>
            <person name="Mori H."/>
        </authorList>
    </citation>
    <scope>NUCLEOTIDE SEQUENCE [LARGE SCALE GENOMIC DNA]</scope>
    <source>
        <strain evidence="3">5BBH33</strain>
    </source>
</reference>
<keyword evidence="3" id="KW-1185">Reference proteome</keyword>
<feature type="compositionally biased region" description="Basic and acidic residues" evidence="1">
    <location>
        <begin position="21"/>
        <end position="34"/>
    </location>
</feature>